<reference evidence="2 3" key="1">
    <citation type="journal article" date="2012" name="Genome Biol.">
        <title>Genome and low-iron response of an oceanic diatom adapted to chronic iron limitation.</title>
        <authorList>
            <person name="Lommer M."/>
            <person name="Specht M."/>
            <person name="Roy A.S."/>
            <person name="Kraemer L."/>
            <person name="Andreson R."/>
            <person name="Gutowska M.A."/>
            <person name="Wolf J."/>
            <person name="Bergner S.V."/>
            <person name="Schilhabel M.B."/>
            <person name="Klostermeier U.C."/>
            <person name="Beiko R.G."/>
            <person name="Rosenstiel P."/>
            <person name="Hippler M."/>
            <person name="Laroche J."/>
        </authorList>
    </citation>
    <scope>NUCLEOTIDE SEQUENCE [LARGE SCALE GENOMIC DNA]</scope>
    <source>
        <strain evidence="2 3">CCMP1005</strain>
    </source>
</reference>
<organism evidence="2 3">
    <name type="scientific">Thalassiosira oceanica</name>
    <name type="common">Marine diatom</name>
    <dbReference type="NCBI Taxonomy" id="159749"/>
    <lineage>
        <taxon>Eukaryota</taxon>
        <taxon>Sar</taxon>
        <taxon>Stramenopiles</taxon>
        <taxon>Ochrophyta</taxon>
        <taxon>Bacillariophyta</taxon>
        <taxon>Coscinodiscophyceae</taxon>
        <taxon>Thalassiosirophycidae</taxon>
        <taxon>Thalassiosirales</taxon>
        <taxon>Thalassiosiraceae</taxon>
        <taxon>Thalassiosira</taxon>
    </lineage>
</organism>
<dbReference type="EMBL" id="AGNL01010692">
    <property type="protein sequence ID" value="EJK68928.1"/>
    <property type="molecule type" value="Genomic_DNA"/>
</dbReference>
<gene>
    <name evidence="2" type="ORF">THAOC_09858</name>
</gene>
<dbReference type="Proteomes" id="UP000266841">
    <property type="component" value="Unassembled WGS sequence"/>
</dbReference>
<protein>
    <recommendedName>
        <fullName evidence="4">Methyltransferase domain-containing protein</fullName>
    </recommendedName>
</protein>
<comment type="caution">
    <text evidence="2">The sequence shown here is derived from an EMBL/GenBank/DDBJ whole genome shotgun (WGS) entry which is preliminary data.</text>
</comment>
<evidence type="ECO:0000313" key="3">
    <source>
        <dbReference type="Proteomes" id="UP000266841"/>
    </source>
</evidence>
<name>K0SRK5_THAOC</name>
<evidence type="ECO:0000313" key="2">
    <source>
        <dbReference type="EMBL" id="EJK68928.1"/>
    </source>
</evidence>
<dbReference type="OMA" id="AISHFCK"/>
<dbReference type="SUPFAM" id="SSF53335">
    <property type="entry name" value="S-adenosyl-L-methionine-dependent methyltransferases"/>
    <property type="match status" value="1"/>
</dbReference>
<feature type="region of interest" description="Disordered" evidence="1">
    <location>
        <begin position="331"/>
        <end position="355"/>
    </location>
</feature>
<feature type="compositionally biased region" description="Polar residues" evidence="1">
    <location>
        <begin position="341"/>
        <end position="350"/>
    </location>
</feature>
<proteinExistence type="predicted"/>
<sequence length="429" mass="48646">MSEDSAGKRKRRHDGHVQVGNREISPILASQSNEHGYVIADLKQWFGGRGQAQQILPLVDLRSLHEFDARRLSFRDGHSRKTTIVNLPLDSLLSGDRSCELPPRNLEFAILVPKTHVRTFSARNGCVVHDLFFSLTSKSTKQTRKPWMVKQVMFDNDELWNAADELNLLRSKESASKILKQPRLWNPDPLVTELMPLLKNWLAHEPDNQIGLVYDLGSGAGRDVCYLAEETKEFLSIEKCNRGLHFVGVDNHKGSARRCGPLWKSRGVKHLTGTCLLDLNRLKKVQEHFVGATESDTAVDHGRRPTVLCLYAVRFLNRKLLTYIASATDKSNRERDDDATTKTSSKQSIHNPPAPLELQKGTIIAISHFCKPHVGAPWPFEHPKETSVLDRHELTTMFSSKNWHVMRDEIVRDGDHGRNLIQFIARKAS</sequence>
<evidence type="ECO:0000256" key="1">
    <source>
        <dbReference type="SAM" id="MobiDB-lite"/>
    </source>
</evidence>
<feature type="compositionally biased region" description="Basic and acidic residues" evidence="1">
    <location>
        <begin position="331"/>
        <end position="340"/>
    </location>
</feature>
<dbReference type="AlphaFoldDB" id="K0SRK5"/>
<dbReference type="InterPro" id="IPR029063">
    <property type="entry name" value="SAM-dependent_MTases_sf"/>
</dbReference>
<keyword evidence="3" id="KW-1185">Reference proteome</keyword>
<evidence type="ECO:0008006" key="4">
    <source>
        <dbReference type="Google" id="ProtNLM"/>
    </source>
</evidence>
<dbReference type="eggNOG" id="ENOG502S7VU">
    <property type="taxonomic scope" value="Eukaryota"/>
</dbReference>
<dbReference type="OrthoDB" id="74240at2759"/>
<accession>K0SRK5</accession>